<protein>
    <recommendedName>
        <fullName evidence="1">TLDc domain-containing protein</fullName>
    </recommendedName>
</protein>
<sequence>MEEMLQIEEWTNRKVGNIIFDSNIDNWKVSTSVFDQRIINKEYIMVLIEDEEGNKFGGYVNSKIDKVGGYINDSKSFLFSLVSNGRMEGMKKFDIKEPEYAFYLYNQLCDWLFDFGYCDITIGKENDKTRSCCRQLSFEYEGIESLLCGKYNFTPKRIMVIEMK</sequence>
<proteinExistence type="predicted"/>
<accession>M7WAL3</accession>
<organism evidence="2 3">
    <name type="scientific">Entamoeba histolytica HM-3:IMSS</name>
    <dbReference type="NCBI Taxonomy" id="885315"/>
    <lineage>
        <taxon>Eukaryota</taxon>
        <taxon>Amoebozoa</taxon>
        <taxon>Evosea</taxon>
        <taxon>Archamoebae</taxon>
        <taxon>Mastigamoebida</taxon>
        <taxon>Entamoebidae</taxon>
        <taxon>Entamoeba</taxon>
    </lineage>
</organism>
<dbReference type="AlphaFoldDB" id="M7WAL3"/>
<gene>
    <name evidence="2" type="ORF">KM1_334920</name>
</gene>
<evidence type="ECO:0000259" key="1">
    <source>
        <dbReference type="Pfam" id="PF07534"/>
    </source>
</evidence>
<feature type="domain" description="TLDc" evidence="1">
    <location>
        <begin position="19"/>
        <end position="131"/>
    </location>
</feature>
<evidence type="ECO:0000313" key="2">
    <source>
        <dbReference type="EMBL" id="EMS14795.1"/>
    </source>
</evidence>
<reference evidence="2 3" key="1">
    <citation type="submission" date="2013-01" db="EMBL/GenBank/DDBJ databases">
        <authorList>
            <person name="Inman J."/>
            <person name="Zafar N."/>
            <person name="Lorenzi H."/>
            <person name="Caler E."/>
        </authorList>
    </citation>
    <scope>NUCLEOTIDE SEQUENCE [LARGE SCALE GENOMIC DNA]</scope>
    <source>
        <strain evidence="2 3">HM-3:IMSS</strain>
    </source>
</reference>
<dbReference type="VEuPathDB" id="AmoebaDB:KM1_334920"/>
<evidence type="ECO:0000313" key="3">
    <source>
        <dbReference type="Proteomes" id="UP000030780"/>
    </source>
</evidence>
<dbReference type="OrthoDB" id="33253at2759"/>
<dbReference type="Pfam" id="PF07534">
    <property type="entry name" value="TLD"/>
    <property type="match status" value="1"/>
</dbReference>
<dbReference type="EMBL" id="KB637865">
    <property type="protein sequence ID" value="EMS14795.1"/>
    <property type="molecule type" value="Genomic_DNA"/>
</dbReference>
<dbReference type="Proteomes" id="UP000030780">
    <property type="component" value="Unassembled WGS sequence"/>
</dbReference>
<dbReference type="InterPro" id="IPR006571">
    <property type="entry name" value="TLDc_dom"/>
</dbReference>
<name>M7WAL3_ENTHI</name>